<evidence type="ECO:0000256" key="6">
    <source>
        <dbReference type="SAM" id="Phobius"/>
    </source>
</evidence>
<dbReference type="GO" id="GO:0012505">
    <property type="term" value="C:endomembrane system"/>
    <property type="evidence" value="ECO:0007669"/>
    <property type="project" value="UniProtKB-SubCell"/>
</dbReference>
<dbReference type="InterPro" id="IPR050911">
    <property type="entry name" value="DRAM/TMEM150_Autophagy_Mod"/>
</dbReference>
<dbReference type="PANTHER" id="PTHR21324">
    <property type="entry name" value="FASTING-INDUCIBLE INTEGRAL MEMBRANE PROTEIN TM6P1-RELATED"/>
    <property type="match status" value="1"/>
</dbReference>
<gene>
    <name evidence="8" type="ORF">PPYR_03833</name>
</gene>
<evidence type="ECO:0000256" key="2">
    <source>
        <dbReference type="ARBA" id="ARBA00006565"/>
    </source>
</evidence>
<evidence type="ECO:0000259" key="7">
    <source>
        <dbReference type="Pfam" id="PF10277"/>
    </source>
</evidence>
<evidence type="ECO:0000256" key="5">
    <source>
        <dbReference type="ARBA" id="ARBA00023136"/>
    </source>
</evidence>
<dbReference type="InterPro" id="IPR019402">
    <property type="entry name" value="CWH43_N"/>
</dbReference>
<evidence type="ECO:0000256" key="3">
    <source>
        <dbReference type="ARBA" id="ARBA00022692"/>
    </source>
</evidence>
<feature type="transmembrane region" description="Helical" evidence="6">
    <location>
        <begin position="6"/>
        <end position="26"/>
    </location>
</feature>
<feature type="transmembrane region" description="Helical" evidence="6">
    <location>
        <begin position="157"/>
        <end position="182"/>
    </location>
</feature>
<dbReference type="PANTHER" id="PTHR21324:SF2">
    <property type="entry name" value="EG:22E5.9 PROTEIN"/>
    <property type="match status" value="1"/>
</dbReference>
<accession>A0A5N4AWF0</accession>
<dbReference type="InParanoid" id="A0A5N4AWF0"/>
<protein>
    <recommendedName>
        <fullName evidence="7">CWH43-like N-terminal domain-containing protein</fullName>
    </recommendedName>
</protein>
<dbReference type="Pfam" id="PF10277">
    <property type="entry name" value="Frag1"/>
    <property type="match status" value="1"/>
</dbReference>
<comment type="caution">
    <text evidence="8">The sequence shown here is derived from an EMBL/GenBank/DDBJ whole genome shotgun (WGS) entry which is preliminary data.</text>
</comment>
<feature type="transmembrane region" description="Helical" evidence="6">
    <location>
        <begin position="202"/>
        <end position="221"/>
    </location>
</feature>
<keyword evidence="4 6" id="KW-1133">Transmembrane helix</keyword>
<organism evidence="8 9">
    <name type="scientific">Photinus pyralis</name>
    <name type="common">Common eastern firefly</name>
    <name type="synonym">Lampyris pyralis</name>
    <dbReference type="NCBI Taxonomy" id="7054"/>
    <lineage>
        <taxon>Eukaryota</taxon>
        <taxon>Metazoa</taxon>
        <taxon>Ecdysozoa</taxon>
        <taxon>Arthropoda</taxon>
        <taxon>Hexapoda</taxon>
        <taxon>Insecta</taxon>
        <taxon>Pterygota</taxon>
        <taxon>Neoptera</taxon>
        <taxon>Endopterygota</taxon>
        <taxon>Coleoptera</taxon>
        <taxon>Polyphaga</taxon>
        <taxon>Elateriformia</taxon>
        <taxon>Elateroidea</taxon>
        <taxon>Lampyridae</taxon>
        <taxon>Lampyrinae</taxon>
        <taxon>Photinus</taxon>
    </lineage>
</organism>
<reference evidence="8 9" key="1">
    <citation type="journal article" date="2018" name="Elife">
        <title>Firefly genomes illuminate parallel origins of bioluminescence in beetles.</title>
        <authorList>
            <person name="Fallon T.R."/>
            <person name="Lower S.E."/>
            <person name="Chang C.H."/>
            <person name="Bessho-Uehara M."/>
            <person name="Martin G.J."/>
            <person name="Bewick A.J."/>
            <person name="Behringer M."/>
            <person name="Debat H.J."/>
            <person name="Wong I."/>
            <person name="Day J.C."/>
            <person name="Suvorov A."/>
            <person name="Silva C.J."/>
            <person name="Stanger-Hall K.F."/>
            <person name="Hall D.W."/>
            <person name="Schmitz R.J."/>
            <person name="Nelson D.R."/>
            <person name="Lewis S.M."/>
            <person name="Shigenobu S."/>
            <person name="Bybee S.M."/>
            <person name="Larracuente A.M."/>
            <person name="Oba Y."/>
            <person name="Weng J.K."/>
        </authorList>
    </citation>
    <scope>NUCLEOTIDE SEQUENCE [LARGE SCALE GENOMIC DNA]</scope>
    <source>
        <strain evidence="8">1611_PpyrPB1</strain>
        <tissue evidence="8">Whole body</tissue>
    </source>
</reference>
<dbReference type="EMBL" id="VVIM01000002">
    <property type="protein sequence ID" value="KAB0801647.1"/>
    <property type="molecule type" value="Genomic_DNA"/>
</dbReference>
<evidence type="ECO:0000256" key="1">
    <source>
        <dbReference type="ARBA" id="ARBA00004127"/>
    </source>
</evidence>
<dbReference type="Proteomes" id="UP000327044">
    <property type="component" value="Unassembled WGS sequence"/>
</dbReference>
<sequence length="266" mass="30143">MIKLQYLPVTTCIWFLSTFIITYIIAVKTRSVYYFFPYISEAGALPPASCVFSQLENLGALLLQCLMYVRYRQVEHDIKTQNIKLHSKWNSVAFKISISVCLGISITANFQENNILIVHLIGALMAFGIGSVYLALQTRISYAYVSACQRSIPKWMFYLRVLLAVPMLPILILIVVCEVLGGAKFTGESKMWWTEENEGHNFRLASTFSEWILALIIFTYISTFSNEMKGIEFEGVQLKVNDNQTCERVNDSSTVPLNSDSMTSCT</sequence>
<feature type="transmembrane region" description="Helical" evidence="6">
    <location>
        <begin position="116"/>
        <end position="136"/>
    </location>
</feature>
<evidence type="ECO:0000313" key="9">
    <source>
        <dbReference type="Proteomes" id="UP000327044"/>
    </source>
</evidence>
<evidence type="ECO:0000313" key="8">
    <source>
        <dbReference type="EMBL" id="KAB0801647.1"/>
    </source>
</evidence>
<keyword evidence="3 6" id="KW-0812">Transmembrane</keyword>
<feature type="domain" description="CWH43-like N-terminal" evidence="7">
    <location>
        <begin position="5"/>
        <end position="230"/>
    </location>
</feature>
<evidence type="ECO:0000256" key="4">
    <source>
        <dbReference type="ARBA" id="ARBA00022989"/>
    </source>
</evidence>
<comment type="similarity">
    <text evidence="2">Belongs to the DRAM/TMEM150 family.</text>
</comment>
<feature type="transmembrane region" description="Helical" evidence="6">
    <location>
        <begin position="92"/>
        <end position="110"/>
    </location>
</feature>
<keyword evidence="5 6" id="KW-0472">Membrane</keyword>
<name>A0A5N4AWF0_PHOPY</name>
<dbReference type="AlphaFoldDB" id="A0A5N4AWF0"/>
<proteinExistence type="inferred from homology"/>
<dbReference type="OrthoDB" id="191706at2759"/>
<comment type="subcellular location">
    <subcellularLocation>
        <location evidence="1">Endomembrane system</location>
        <topology evidence="1">Multi-pass membrane protein</topology>
    </subcellularLocation>
</comment>
<keyword evidence="9" id="KW-1185">Reference proteome</keyword>